<proteinExistence type="predicted"/>
<organism evidence="3 4">
    <name type="scientific">Chryseolinea lacunae</name>
    <dbReference type="NCBI Taxonomy" id="2801331"/>
    <lineage>
        <taxon>Bacteria</taxon>
        <taxon>Pseudomonadati</taxon>
        <taxon>Bacteroidota</taxon>
        <taxon>Cytophagia</taxon>
        <taxon>Cytophagales</taxon>
        <taxon>Fulvivirgaceae</taxon>
        <taxon>Chryseolinea</taxon>
    </lineage>
</organism>
<feature type="domain" description="DUF418" evidence="2">
    <location>
        <begin position="265"/>
        <end position="430"/>
    </location>
</feature>
<dbReference type="InterPro" id="IPR052529">
    <property type="entry name" value="Bact_Transport_Assoc"/>
</dbReference>
<accession>A0ABS1L034</accession>
<feature type="transmembrane region" description="Helical" evidence="1">
    <location>
        <begin position="362"/>
        <end position="381"/>
    </location>
</feature>
<feature type="transmembrane region" description="Helical" evidence="1">
    <location>
        <begin position="144"/>
        <end position="165"/>
    </location>
</feature>
<dbReference type="Pfam" id="PF04235">
    <property type="entry name" value="DUF418"/>
    <property type="match status" value="1"/>
</dbReference>
<keyword evidence="4" id="KW-1185">Reference proteome</keyword>
<feature type="transmembrane region" description="Helical" evidence="1">
    <location>
        <begin position="393"/>
        <end position="415"/>
    </location>
</feature>
<evidence type="ECO:0000313" key="4">
    <source>
        <dbReference type="Proteomes" id="UP000613030"/>
    </source>
</evidence>
<feature type="transmembrane region" description="Helical" evidence="1">
    <location>
        <begin position="247"/>
        <end position="266"/>
    </location>
</feature>
<dbReference type="RefSeq" id="WP_202015251.1">
    <property type="nucleotide sequence ID" value="NZ_JAERRB010000014.1"/>
</dbReference>
<gene>
    <name evidence="3" type="ORF">JI741_27795</name>
</gene>
<comment type="caution">
    <text evidence="3">The sequence shown here is derived from an EMBL/GenBank/DDBJ whole genome shotgun (WGS) entry which is preliminary data.</text>
</comment>
<dbReference type="EMBL" id="JAERRB010000014">
    <property type="protein sequence ID" value="MBL0745064.1"/>
    <property type="molecule type" value="Genomic_DNA"/>
</dbReference>
<keyword evidence="1" id="KW-0472">Membrane</keyword>
<feature type="transmembrane region" description="Helical" evidence="1">
    <location>
        <begin position="278"/>
        <end position="303"/>
    </location>
</feature>
<protein>
    <submittedName>
        <fullName evidence="3">DUF418 domain-containing protein</fullName>
    </submittedName>
</protein>
<dbReference type="Proteomes" id="UP000613030">
    <property type="component" value="Unassembled WGS sequence"/>
</dbReference>
<dbReference type="PANTHER" id="PTHR30590:SF2">
    <property type="entry name" value="INNER MEMBRANE PROTEIN"/>
    <property type="match status" value="1"/>
</dbReference>
<dbReference type="PANTHER" id="PTHR30590">
    <property type="entry name" value="INNER MEMBRANE PROTEIN"/>
    <property type="match status" value="1"/>
</dbReference>
<feature type="transmembrane region" description="Helical" evidence="1">
    <location>
        <begin position="60"/>
        <end position="86"/>
    </location>
</feature>
<sequence>MNPSLPLQQKERIFVLDALRGVALCGILILNMPFFSRAFQVDFDFRILNDASTPLDVSSWMTTLFVLGGSFRGMFSMLFGAGALLIISRLEKQSGIEAADIYYRRLIWLLVFGLVNAYVLLWPGDILYHYAICGLFLFPLRKSSVRVLVLLLVFFISINMFKSYLKFTDNIAKRDNGLAALALKEQKKTLTEEQDGDLKKWEETLDKQKVENIRKDVEKENKAMLQSYPKVWKHLSPLNAKFESSKFYQSIFFDVMVCVLLGMILYRTGILTGDKSTLFYFWLMLVGYGVGIGEGVLVGIAWYNAGLDFYKFIELWPVHVSLYDIHRASVSLGHIGLIMLLYKSGFFHGFLKLYANVGQMAFTNYLSQSMICTLIFYGYGFGKFGQIGRSEQWYYIIAIWVFQIIFSNVWLRYFLFGPLEWVWRSLTYWKKQPMLRSKAMELVLT</sequence>
<feature type="transmembrane region" description="Helical" evidence="1">
    <location>
        <begin position="21"/>
        <end position="40"/>
    </location>
</feature>
<reference evidence="3 4" key="1">
    <citation type="submission" date="2021-01" db="EMBL/GenBank/DDBJ databases">
        <title>Chryseolinea sp. Jin1 Genome sequencing and assembly.</title>
        <authorList>
            <person name="Kim I."/>
        </authorList>
    </citation>
    <scope>NUCLEOTIDE SEQUENCE [LARGE SCALE GENOMIC DNA]</scope>
    <source>
        <strain evidence="3 4">Jin1</strain>
    </source>
</reference>
<evidence type="ECO:0000313" key="3">
    <source>
        <dbReference type="EMBL" id="MBL0745064.1"/>
    </source>
</evidence>
<feature type="transmembrane region" description="Helical" evidence="1">
    <location>
        <begin position="324"/>
        <end position="342"/>
    </location>
</feature>
<feature type="transmembrane region" description="Helical" evidence="1">
    <location>
        <begin position="106"/>
        <end position="124"/>
    </location>
</feature>
<evidence type="ECO:0000256" key="1">
    <source>
        <dbReference type="SAM" id="Phobius"/>
    </source>
</evidence>
<keyword evidence="1" id="KW-0812">Transmembrane</keyword>
<dbReference type="InterPro" id="IPR007349">
    <property type="entry name" value="DUF418"/>
</dbReference>
<evidence type="ECO:0000259" key="2">
    <source>
        <dbReference type="Pfam" id="PF04235"/>
    </source>
</evidence>
<keyword evidence="1" id="KW-1133">Transmembrane helix</keyword>
<name>A0ABS1L034_9BACT</name>